<dbReference type="Pfam" id="PF07993">
    <property type="entry name" value="NAD_binding_4"/>
    <property type="match status" value="1"/>
</dbReference>
<dbReference type="InterPro" id="IPR036291">
    <property type="entry name" value="NAD(P)-bd_dom_sf"/>
</dbReference>
<dbReference type="RefSeq" id="WP_192909680.1">
    <property type="nucleotide sequence ID" value="NZ_BJFL01000028.1"/>
</dbReference>
<evidence type="ECO:0000313" key="2">
    <source>
        <dbReference type="EMBL" id="GDY32770.1"/>
    </source>
</evidence>
<accession>A0A4D4JCP2</accession>
<evidence type="ECO:0000259" key="1">
    <source>
        <dbReference type="Pfam" id="PF07993"/>
    </source>
</evidence>
<dbReference type="AlphaFoldDB" id="A0A4D4JCP2"/>
<keyword evidence="3" id="KW-1185">Reference proteome</keyword>
<name>A0A4D4JCP2_9PSEU</name>
<dbReference type="EMBL" id="BJFL01000028">
    <property type="protein sequence ID" value="GDY32770.1"/>
    <property type="molecule type" value="Genomic_DNA"/>
</dbReference>
<dbReference type="SUPFAM" id="SSF51735">
    <property type="entry name" value="NAD(P)-binding Rossmann-fold domains"/>
    <property type="match status" value="1"/>
</dbReference>
<dbReference type="InterPro" id="IPR013120">
    <property type="entry name" value="FAR_NAD-bd"/>
</dbReference>
<dbReference type="Gene3D" id="3.40.50.720">
    <property type="entry name" value="NAD(P)-binding Rossmann-like Domain"/>
    <property type="match status" value="1"/>
</dbReference>
<gene>
    <name evidence="2" type="ORF">GTS_44030</name>
</gene>
<dbReference type="Proteomes" id="UP000298860">
    <property type="component" value="Unassembled WGS sequence"/>
</dbReference>
<dbReference type="InterPro" id="IPR050177">
    <property type="entry name" value="Lipid_A_modif_metabolic_enz"/>
</dbReference>
<reference evidence="3" key="1">
    <citation type="submission" date="2019-04" db="EMBL/GenBank/DDBJ databases">
        <title>Draft genome sequence of Pseudonocardiaceae bacterium SL3-2-4.</title>
        <authorList>
            <person name="Ningsih F."/>
            <person name="Yokota A."/>
            <person name="Sakai Y."/>
            <person name="Nanatani K."/>
            <person name="Yabe S."/>
            <person name="Oetari A."/>
            <person name="Sjamsuridzal W."/>
        </authorList>
    </citation>
    <scope>NUCLEOTIDE SEQUENCE [LARGE SCALE GENOMIC DNA]</scope>
    <source>
        <strain evidence="3">SL3-2-4</strain>
    </source>
</reference>
<sequence>MGHILITGADGYLGRQVAARLLRDTDDRLTLTVRTADPGRRAALADLLDDRRVDVVPADVRDADPFAAVDAAGVTTIVHAAAVTAFNVDAPTALAVNVEGTAKVAAFARRCPRLTRLLALSTLFAAGRRTGTVTETRHDDTAGFVNHYEWSKWAAERRLLTEADAAGLPLTVARLATIVAEDGTGTVGQYNAFHNTLKLFCYGLLSLMPGDPKTPLYLATAEFTARGLAHLARPDVPSGIYHLAPAPEEAAPLGELVDLAFDVFERDPGFRRRRLLRPAFCDIDGFRDLVEGTRGFGASPMRQALDSVSPFAEQMFLAKDFDSTRLRTAWPAAPATDTRRLVEATCTHLVTTRFGRRAP</sequence>
<feature type="domain" description="Thioester reductase (TE)" evidence="1">
    <location>
        <begin position="6"/>
        <end position="225"/>
    </location>
</feature>
<dbReference type="PANTHER" id="PTHR43245">
    <property type="entry name" value="BIFUNCTIONAL POLYMYXIN RESISTANCE PROTEIN ARNA"/>
    <property type="match status" value="1"/>
</dbReference>
<dbReference type="PANTHER" id="PTHR43245:SF13">
    <property type="entry name" value="UDP-D-APIOSE_UDP-D-XYLOSE SYNTHASE 2"/>
    <property type="match status" value="1"/>
</dbReference>
<protein>
    <recommendedName>
        <fullName evidence="1">Thioester reductase (TE) domain-containing protein</fullName>
    </recommendedName>
</protein>
<organism evidence="2 3">
    <name type="scientific">Gandjariella thermophila</name>
    <dbReference type="NCBI Taxonomy" id="1931992"/>
    <lineage>
        <taxon>Bacteria</taxon>
        <taxon>Bacillati</taxon>
        <taxon>Actinomycetota</taxon>
        <taxon>Actinomycetes</taxon>
        <taxon>Pseudonocardiales</taxon>
        <taxon>Pseudonocardiaceae</taxon>
        <taxon>Gandjariella</taxon>
    </lineage>
</organism>
<evidence type="ECO:0000313" key="3">
    <source>
        <dbReference type="Proteomes" id="UP000298860"/>
    </source>
</evidence>
<comment type="caution">
    <text evidence="2">The sequence shown here is derived from an EMBL/GenBank/DDBJ whole genome shotgun (WGS) entry which is preliminary data.</text>
</comment>
<proteinExistence type="predicted"/>